<dbReference type="OrthoDB" id="4335862at2"/>
<feature type="region of interest" description="Disordered" evidence="1">
    <location>
        <begin position="57"/>
        <end position="76"/>
    </location>
</feature>
<name>A0A0B5DVI9_9ACTN</name>
<protein>
    <submittedName>
        <fullName evidence="2">Uncharacterized protein</fullName>
    </submittedName>
</protein>
<organism evidence="2 4">
    <name type="scientific">Streptomyces nodosus</name>
    <dbReference type="NCBI Taxonomy" id="40318"/>
    <lineage>
        <taxon>Bacteria</taxon>
        <taxon>Bacillati</taxon>
        <taxon>Actinomycetota</taxon>
        <taxon>Actinomycetes</taxon>
        <taxon>Kitasatosporales</taxon>
        <taxon>Streptomycetaceae</taxon>
        <taxon>Streptomyces</taxon>
    </lineage>
</organism>
<reference evidence="3 5" key="3">
    <citation type="submission" date="2017-09" db="EMBL/GenBank/DDBJ databases">
        <title>Streptomyces genome completion.</title>
        <authorList>
            <person name="Lee N."/>
            <person name="Cho B.-K."/>
        </authorList>
    </citation>
    <scope>NUCLEOTIDE SEQUENCE [LARGE SCALE GENOMIC DNA]</scope>
    <source>
        <strain evidence="3 5">ATCC 14899</strain>
    </source>
</reference>
<reference evidence="4" key="1">
    <citation type="submission" date="2014-09" db="EMBL/GenBank/DDBJ databases">
        <title>Sequence of the Streptomyces nodosus genome.</title>
        <authorList>
            <person name="Sweeney P."/>
            <person name="Stephens N."/>
            <person name="Murphy C."/>
            <person name="Caffrey P."/>
        </authorList>
    </citation>
    <scope>NUCLEOTIDE SEQUENCE [LARGE SCALE GENOMIC DNA]</scope>
    <source>
        <strain evidence="4">ATCC 14899</strain>
    </source>
</reference>
<dbReference type="RefSeq" id="WP_043447132.1">
    <property type="nucleotide sequence ID" value="NZ_CP009313.1"/>
</dbReference>
<accession>A0A0B5DVI9</accession>
<evidence type="ECO:0000313" key="2">
    <source>
        <dbReference type="EMBL" id="AJE44212.1"/>
    </source>
</evidence>
<dbReference type="HOGENOM" id="CLU_2290012_0_0_11"/>
<sequence length="94" mass="10029">MPQERFPSTGSTNLRIGAAVARIEGLYAALRTAGPGIRRDRLLAELEEAARRLAAMTGAAAQGHGTPPAQSRRGRRRALAARGAAWIIARTGRR</sequence>
<gene>
    <name evidence="3" type="ORF">CP978_32900</name>
    <name evidence="2" type="ORF">SNOD_32645</name>
</gene>
<proteinExistence type="predicted"/>
<evidence type="ECO:0000313" key="4">
    <source>
        <dbReference type="Proteomes" id="UP000031526"/>
    </source>
</evidence>
<dbReference type="KEGG" id="snq:CP978_32900"/>
<reference evidence="2 4" key="2">
    <citation type="journal article" date="2016" name="Appl. Microbiol. Biotechnol.">
        <title>Exploiting the genome sequence of Streptomyces nodosus for enhanced antibiotic production.</title>
        <authorList>
            <person name="Sweeney P."/>
            <person name="Murphy C.D."/>
            <person name="Caffrey P."/>
        </authorList>
    </citation>
    <scope>NUCLEOTIDE SEQUENCE [LARGE SCALE GENOMIC DNA]</scope>
    <source>
        <strain evidence="2 4">ATCC 14899</strain>
    </source>
</reference>
<dbReference type="Proteomes" id="UP000325763">
    <property type="component" value="Chromosome"/>
</dbReference>
<keyword evidence="4" id="KW-1185">Reference proteome</keyword>
<evidence type="ECO:0000313" key="5">
    <source>
        <dbReference type="Proteomes" id="UP000325763"/>
    </source>
</evidence>
<dbReference type="AlphaFoldDB" id="A0A0B5DVI9"/>
<dbReference type="EMBL" id="CP023747">
    <property type="protein sequence ID" value="QEV42704.1"/>
    <property type="molecule type" value="Genomic_DNA"/>
</dbReference>
<dbReference type="EMBL" id="CP009313">
    <property type="protein sequence ID" value="AJE44212.1"/>
    <property type="molecule type" value="Genomic_DNA"/>
</dbReference>
<evidence type="ECO:0000313" key="3">
    <source>
        <dbReference type="EMBL" id="QEV42704.1"/>
    </source>
</evidence>
<dbReference type="Proteomes" id="UP000031526">
    <property type="component" value="Chromosome"/>
</dbReference>
<evidence type="ECO:0000256" key="1">
    <source>
        <dbReference type="SAM" id="MobiDB-lite"/>
    </source>
</evidence>